<keyword evidence="1" id="KW-1133">Transmembrane helix</keyword>
<dbReference type="Proteomes" id="UP000766486">
    <property type="component" value="Unassembled WGS sequence"/>
</dbReference>
<reference evidence="2 3" key="1">
    <citation type="submission" date="2019-06" db="EMBL/GenBank/DDBJ databases">
        <authorList>
            <person name="Broberg M."/>
        </authorList>
    </citation>
    <scope>NUCLEOTIDE SEQUENCE [LARGE SCALE GENOMIC DNA]</scope>
</reference>
<gene>
    <name evidence="2" type="ORF">CLO192961_LOCUS300547</name>
</gene>
<evidence type="ECO:0000256" key="1">
    <source>
        <dbReference type="SAM" id="Phobius"/>
    </source>
</evidence>
<evidence type="ECO:0000313" key="3">
    <source>
        <dbReference type="Proteomes" id="UP000766486"/>
    </source>
</evidence>
<feature type="transmembrane region" description="Helical" evidence="1">
    <location>
        <begin position="12"/>
        <end position="35"/>
    </location>
</feature>
<comment type="caution">
    <text evidence="2">The sequence shown here is derived from an EMBL/GenBank/DDBJ whole genome shotgun (WGS) entry which is preliminary data.</text>
</comment>
<name>A0ABY6UJN3_BIOOC</name>
<evidence type="ECO:0000313" key="2">
    <source>
        <dbReference type="EMBL" id="VUC31237.1"/>
    </source>
</evidence>
<organism evidence="2 3">
    <name type="scientific">Bionectria ochroleuca</name>
    <name type="common">Gliocladium roseum</name>
    <dbReference type="NCBI Taxonomy" id="29856"/>
    <lineage>
        <taxon>Eukaryota</taxon>
        <taxon>Fungi</taxon>
        <taxon>Dikarya</taxon>
        <taxon>Ascomycota</taxon>
        <taxon>Pezizomycotina</taxon>
        <taxon>Sordariomycetes</taxon>
        <taxon>Hypocreomycetidae</taxon>
        <taxon>Hypocreales</taxon>
        <taxon>Bionectriaceae</taxon>
        <taxon>Clonostachys</taxon>
    </lineage>
</organism>
<feature type="transmembrane region" description="Helical" evidence="1">
    <location>
        <begin position="55"/>
        <end position="78"/>
    </location>
</feature>
<evidence type="ECO:0008006" key="4">
    <source>
        <dbReference type="Google" id="ProtNLM"/>
    </source>
</evidence>
<dbReference type="EMBL" id="CABFNS010000830">
    <property type="protein sequence ID" value="VUC31237.1"/>
    <property type="molecule type" value="Genomic_DNA"/>
</dbReference>
<sequence>MAQMEGRRMRGLFLGTIKLLAIFALLFGIISAALLEKQLIKVFNNVGLDEQIHNIKLLIIVSAIFCGWMIVSIIGSLFCRPRWTWLTGVLDIFFVCIIAVNMPLLLTLRNSFCGLKLENGICGFSCRMCESYITSVNDLYSDFAVSIQVRRRDRESLCDLDSDGQRLG</sequence>
<keyword evidence="3" id="KW-1185">Reference proteome</keyword>
<protein>
    <recommendedName>
        <fullName evidence="4">MARVEL domain-containing protein</fullName>
    </recommendedName>
</protein>
<keyword evidence="1" id="KW-0812">Transmembrane</keyword>
<proteinExistence type="predicted"/>
<accession>A0ABY6UJN3</accession>
<keyword evidence="1" id="KW-0472">Membrane</keyword>
<feature type="transmembrane region" description="Helical" evidence="1">
    <location>
        <begin position="85"/>
        <end position="106"/>
    </location>
</feature>